<gene>
    <name evidence="1" type="ORF">DAPK24_037180</name>
</gene>
<sequence>MPDFVDQVFGYTSGTIEKASSILQSSYDVSKSALQYSYDTSKGVGGVLWNGTKGAYSTIQNSIPENLFDKISSQIYGRNKTAIKPEDITVSGLLYHNLSNYVIQNRKAIGICLTLPTIGVTAFQFYRLFVPYQRIAQRLNNRYRYEVILVIGNMNSTFVSKLVFDLNNRGYVVFVTVTDEEQLALVEHINDPDIRPLMMDYTDDNTVKNGLLKLGNFLDNKIDCAQDDSYYNFKGILFIPDYSKLPKMKKLEDINTKEFKRITETFFSRFNALLHNGLLKFIKESNNRREIVESSNGQKVKGGFAKLLFINFMVDNNNDNRKIIHKLAYDINKSLFNTLYQSEAVTFKDACLRFINQSTNKSLIDMANLDIVLHKNSKSTMIPNYPILDMFSSLTFSKMTPKDIHHKIYDLLNSEYLSKTYNMEG</sequence>
<dbReference type="Proteomes" id="UP001378960">
    <property type="component" value="Unassembled WGS sequence"/>
</dbReference>
<dbReference type="AlphaFoldDB" id="A0AAV5R8L8"/>
<evidence type="ECO:0000313" key="1">
    <source>
        <dbReference type="EMBL" id="GMM47143.1"/>
    </source>
</evidence>
<organism evidence="1 2">
    <name type="scientific">Pichia kluyveri</name>
    <name type="common">Yeast</name>
    <dbReference type="NCBI Taxonomy" id="36015"/>
    <lineage>
        <taxon>Eukaryota</taxon>
        <taxon>Fungi</taxon>
        <taxon>Dikarya</taxon>
        <taxon>Ascomycota</taxon>
        <taxon>Saccharomycotina</taxon>
        <taxon>Pichiomycetes</taxon>
        <taxon>Pichiales</taxon>
        <taxon>Pichiaceae</taxon>
        <taxon>Pichia</taxon>
    </lineage>
</organism>
<dbReference type="EMBL" id="BTGB01000005">
    <property type="protein sequence ID" value="GMM47143.1"/>
    <property type="molecule type" value="Genomic_DNA"/>
</dbReference>
<proteinExistence type="predicted"/>
<reference evidence="1 2" key="1">
    <citation type="journal article" date="2023" name="Elife">
        <title>Identification of key yeast species and microbe-microbe interactions impacting larval growth of Drosophila in the wild.</title>
        <authorList>
            <person name="Mure A."/>
            <person name="Sugiura Y."/>
            <person name="Maeda R."/>
            <person name="Honda K."/>
            <person name="Sakurai N."/>
            <person name="Takahashi Y."/>
            <person name="Watada M."/>
            <person name="Katoh T."/>
            <person name="Gotoh A."/>
            <person name="Gotoh Y."/>
            <person name="Taniguchi I."/>
            <person name="Nakamura K."/>
            <person name="Hayashi T."/>
            <person name="Katayama T."/>
            <person name="Uemura T."/>
            <person name="Hattori Y."/>
        </authorList>
    </citation>
    <scope>NUCLEOTIDE SEQUENCE [LARGE SCALE GENOMIC DNA]</scope>
    <source>
        <strain evidence="1 2">PK-24</strain>
    </source>
</reference>
<accession>A0AAV5R8L8</accession>
<dbReference type="InterPro" id="IPR013952">
    <property type="entry name" value="DUF1776_fun"/>
</dbReference>
<keyword evidence="2" id="KW-1185">Reference proteome</keyword>
<name>A0AAV5R8L8_PICKL</name>
<dbReference type="Pfam" id="PF08643">
    <property type="entry name" value="DUF1776"/>
    <property type="match status" value="1"/>
</dbReference>
<comment type="caution">
    <text evidence="1">The sequence shown here is derived from an EMBL/GenBank/DDBJ whole genome shotgun (WGS) entry which is preliminary data.</text>
</comment>
<evidence type="ECO:0000313" key="2">
    <source>
        <dbReference type="Proteomes" id="UP001378960"/>
    </source>
</evidence>
<protein>
    <submittedName>
        <fullName evidence="1">Uncharacterized protein</fullName>
    </submittedName>
</protein>